<evidence type="ECO:0000256" key="4">
    <source>
        <dbReference type="ARBA" id="ARBA00023263"/>
    </source>
</evidence>
<dbReference type="Proteomes" id="UP000644010">
    <property type="component" value="Unassembled WGS sequence"/>
</dbReference>
<dbReference type="Pfam" id="PF06321">
    <property type="entry name" value="P_gingi_FimA"/>
    <property type="match status" value="1"/>
</dbReference>
<evidence type="ECO:0000256" key="3">
    <source>
        <dbReference type="ARBA" id="ARBA00022729"/>
    </source>
</evidence>
<dbReference type="RefSeq" id="WP_186960923.1">
    <property type="nucleotide sequence ID" value="NZ_JACOOI010000027.1"/>
</dbReference>
<dbReference type="InterPro" id="IPR029141">
    <property type="entry name" value="FimA_N"/>
</dbReference>
<accession>A0ABR7E5Y8</accession>
<dbReference type="EMBL" id="JACOOI010000027">
    <property type="protein sequence ID" value="MBC5645191.1"/>
    <property type="molecule type" value="Genomic_DNA"/>
</dbReference>
<reference evidence="6 7" key="1">
    <citation type="submission" date="2020-08" db="EMBL/GenBank/DDBJ databases">
        <title>Genome public.</title>
        <authorList>
            <person name="Liu C."/>
            <person name="Sun Q."/>
        </authorList>
    </citation>
    <scope>NUCLEOTIDE SEQUENCE [LARGE SCALE GENOMIC DNA]</scope>
    <source>
        <strain evidence="6 7">BX2</strain>
    </source>
</reference>
<proteinExistence type="inferred from homology"/>
<keyword evidence="4" id="KW-0281">Fimbrium</keyword>
<comment type="similarity">
    <text evidence="2">Belongs to the bacteroidetes fimbrillin superfamily. FimA/Mfa1 family.</text>
</comment>
<feature type="domain" description="Major fimbrial subunit protein N-terminal" evidence="5">
    <location>
        <begin position="58"/>
        <end position="186"/>
    </location>
</feature>
<evidence type="ECO:0000256" key="1">
    <source>
        <dbReference type="ARBA" id="ARBA00004561"/>
    </source>
</evidence>
<organism evidence="6 7">
    <name type="scientific">Parabacteroides segnis</name>
    <dbReference type="NCBI Taxonomy" id="2763058"/>
    <lineage>
        <taxon>Bacteria</taxon>
        <taxon>Pseudomonadati</taxon>
        <taxon>Bacteroidota</taxon>
        <taxon>Bacteroidia</taxon>
        <taxon>Bacteroidales</taxon>
        <taxon>Tannerellaceae</taxon>
        <taxon>Parabacteroides</taxon>
    </lineage>
</organism>
<gene>
    <name evidence="6" type="ORF">H8S77_20110</name>
</gene>
<evidence type="ECO:0000313" key="7">
    <source>
        <dbReference type="Proteomes" id="UP000644010"/>
    </source>
</evidence>
<evidence type="ECO:0000259" key="5">
    <source>
        <dbReference type="Pfam" id="PF06321"/>
    </source>
</evidence>
<name>A0ABR7E5Y8_9BACT</name>
<keyword evidence="7" id="KW-1185">Reference proteome</keyword>
<protein>
    <recommendedName>
        <fullName evidence="5">Major fimbrial subunit protein N-terminal domain-containing protein</fullName>
    </recommendedName>
</protein>
<dbReference type="PROSITE" id="PS51257">
    <property type="entry name" value="PROKAR_LIPOPROTEIN"/>
    <property type="match status" value="1"/>
</dbReference>
<comment type="subcellular location">
    <subcellularLocation>
        <location evidence="1">Fimbrium</location>
    </subcellularLocation>
</comment>
<keyword evidence="3" id="KW-0732">Signal</keyword>
<comment type="caution">
    <text evidence="6">The sequence shown here is derived from an EMBL/GenBank/DDBJ whole genome shotgun (WGS) entry which is preliminary data.</text>
</comment>
<evidence type="ECO:0000313" key="6">
    <source>
        <dbReference type="EMBL" id="MBC5645191.1"/>
    </source>
</evidence>
<evidence type="ECO:0000256" key="2">
    <source>
        <dbReference type="ARBA" id="ARBA00006011"/>
    </source>
</evidence>
<sequence length="619" mass="66354">MNIKHNLSTLLLGALLVACTSENTLNNLIPPDQGGADDANSREVLLSLKNKLNVIPVTTKAADDPIATTPENHIYTLDVYVFGSKDEAGPYTFQEMFYYREDARDVISEPYATSFTLNAGADNSTALLRMKKGLFVKVYCIANCTKLVDAAGAEFTGFQSLLQSKPGQADNTVTAGIPTEENFLKFHTVDLQATEPTDVLNTPLPMTGAYTTPLDLTDFSVSARTQLGFKLSRMVARFDVENDASQSKFTITSVSLANGRAGASFFPVKPVKNADGNLITYPARDYLAAQTTDSPDGLGIFYVYPSPVEDKGYLILSGTYAANLTDPVPVTYKVPFKPVGVETGNYIEVAYNHRYKVKITDADPYHLDFTLDVDDWTDEGNVDNYKPENNLSFDDLSLSAAGNTNVQLLDDHRIAMKAVTGSTLSFEMKTNSAIKASLQYANDDKWLVADGEPGTTTKASQVTTFKYKLPEEGIADMTCLPVTIRLTNQASGKNLDVIVVPTALTGPEIELVPSEGNSYAPATKTLTIANKADHTVSLKVTSVKLSGDAATTGSSVAIETGSWLSADASSNADAEATYTFTLTAAQAAEATNKITFTSAATNATTEVKVVLAAEAVSTP</sequence>